<keyword evidence="2" id="KW-0812">Transmembrane</keyword>
<gene>
    <name evidence="3" type="ORF">ACFPFX_33260</name>
</gene>
<sequence length="363" mass="40194">MVKNVFVWCVIGSALYMLMTLTFVVPRWVDRKRVPHGWPGRLALRLKLMKPRRSRVVRVRQLLSEHRVAEADLPSAERLEKRVTDLTCSLASIYLLWLLPFLGVLAAIMIMVNTRISTSFWMLVLLWSLLTSALVLADVDRRSLHRSVPHEHTVHMAIRAWEAITSHGSPDREVRGHTRNSAFCDAIGDLCDALERQAELEPRRTDPVQRSRIRHHAHEIVRNLHAAKIRLAEGDQDQLAALAQIIASVLTYASAPTNALASSTRLADENILSPNPDWDGPHLQPNSPALGALGYALFICIVAGAGYLLSLTNFPEAITSVLVVLAVGAGHALLRRMRLPFPSLPSSPQPEAGTADSPCHSAH</sequence>
<evidence type="ECO:0008006" key="5">
    <source>
        <dbReference type="Google" id="ProtNLM"/>
    </source>
</evidence>
<keyword evidence="2" id="KW-0472">Membrane</keyword>
<comment type="caution">
    <text evidence="3">The sequence shown here is derived from an EMBL/GenBank/DDBJ whole genome shotgun (WGS) entry which is preliminary data.</text>
</comment>
<feature type="transmembrane region" description="Helical" evidence="2">
    <location>
        <begin position="292"/>
        <end position="311"/>
    </location>
</feature>
<dbReference type="RefSeq" id="WP_344377203.1">
    <property type="nucleotide sequence ID" value="NZ_BAAASQ010000017.1"/>
</dbReference>
<evidence type="ECO:0000256" key="2">
    <source>
        <dbReference type="SAM" id="Phobius"/>
    </source>
</evidence>
<name>A0ABV9UVF4_9ACTN</name>
<organism evidence="3 4">
    <name type="scientific">Streptomyces mauvecolor</name>
    <dbReference type="NCBI Taxonomy" id="58345"/>
    <lineage>
        <taxon>Bacteria</taxon>
        <taxon>Bacillati</taxon>
        <taxon>Actinomycetota</taxon>
        <taxon>Actinomycetes</taxon>
        <taxon>Kitasatosporales</taxon>
        <taxon>Streptomycetaceae</taxon>
        <taxon>Streptomyces</taxon>
    </lineage>
</organism>
<feature type="transmembrane region" description="Helical" evidence="2">
    <location>
        <begin position="118"/>
        <end position="137"/>
    </location>
</feature>
<proteinExistence type="predicted"/>
<feature type="transmembrane region" description="Helical" evidence="2">
    <location>
        <begin position="88"/>
        <end position="112"/>
    </location>
</feature>
<evidence type="ECO:0000313" key="4">
    <source>
        <dbReference type="Proteomes" id="UP001595834"/>
    </source>
</evidence>
<dbReference type="Proteomes" id="UP001595834">
    <property type="component" value="Unassembled WGS sequence"/>
</dbReference>
<evidence type="ECO:0000313" key="3">
    <source>
        <dbReference type="EMBL" id="MFC4961169.1"/>
    </source>
</evidence>
<feature type="region of interest" description="Disordered" evidence="1">
    <location>
        <begin position="344"/>
        <end position="363"/>
    </location>
</feature>
<reference evidence="4" key="1">
    <citation type="journal article" date="2019" name="Int. J. Syst. Evol. Microbiol.">
        <title>The Global Catalogue of Microorganisms (GCM) 10K type strain sequencing project: providing services to taxonomists for standard genome sequencing and annotation.</title>
        <authorList>
            <consortium name="The Broad Institute Genomics Platform"/>
            <consortium name="The Broad Institute Genome Sequencing Center for Infectious Disease"/>
            <person name="Wu L."/>
            <person name="Ma J."/>
        </authorList>
    </citation>
    <scope>NUCLEOTIDE SEQUENCE [LARGE SCALE GENOMIC DNA]</scope>
    <source>
        <strain evidence="4">CCM 7224</strain>
    </source>
</reference>
<feature type="transmembrane region" description="Helical" evidence="2">
    <location>
        <begin position="6"/>
        <end position="25"/>
    </location>
</feature>
<feature type="transmembrane region" description="Helical" evidence="2">
    <location>
        <begin position="317"/>
        <end position="334"/>
    </location>
</feature>
<keyword evidence="2" id="KW-1133">Transmembrane helix</keyword>
<dbReference type="EMBL" id="JBHSIZ010000044">
    <property type="protein sequence ID" value="MFC4961169.1"/>
    <property type="molecule type" value="Genomic_DNA"/>
</dbReference>
<protein>
    <recommendedName>
        <fullName evidence="5">Integral membrane protein</fullName>
    </recommendedName>
</protein>
<accession>A0ABV9UVF4</accession>
<keyword evidence="4" id="KW-1185">Reference proteome</keyword>
<evidence type="ECO:0000256" key="1">
    <source>
        <dbReference type="SAM" id="MobiDB-lite"/>
    </source>
</evidence>